<accession>A0ABM5ML31</accession>
<name>A0ABM5ML31_GEOTH</name>
<sequence>MFRPSKHVLWKSVGSSEKDQSFFPLGSFAVGRVSLWLFCRRRKAAKREKRKIGCRIRTHVARSFSQYPIKIYCNKIFTRINNLKI</sequence>
<keyword evidence="1" id="KW-0472">Membrane</keyword>
<dbReference type="Proteomes" id="UP000005636">
    <property type="component" value="Chromosome"/>
</dbReference>
<keyword evidence="3" id="KW-1185">Reference proteome</keyword>
<keyword evidence="1" id="KW-1133">Transmembrane helix</keyword>
<reference evidence="2 3" key="1">
    <citation type="submission" date="2011-11" db="EMBL/GenBank/DDBJ databases">
        <title>Complete genome sequence of thermophilic Geobacillus thermoleovorans CCB_US3_UF5.</title>
        <authorList>
            <person name="Muhd Sakaff M.K.L."/>
            <person name="Abdul Rahman A.Y."/>
            <person name="Saito J.A."/>
            <person name="Hou S."/>
            <person name="Alam M."/>
        </authorList>
    </citation>
    <scope>NUCLEOTIDE SEQUENCE [LARGE SCALE GENOMIC DNA]</scope>
    <source>
        <strain evidence="2 3">CCB_US3_UF5</strain>
    </source>
</reference>
<dbReference type="EMBL" id="CP003125">
    <property type="protein sequence ID" value="AEV20497.1"/>
    <property type="molecule type" value="Genomic_DNA"/>
</dbReference>
<evidence type="ECO:0000313" key="2">
    <source>
        <dbReference type="EMBL" id="AEV20497.1"/>
    </source>
</evidence>
<feature type="transmembrane region" description="Helical" evidence="1">
    <location>
        <begin position="20"/>
        <end position="39"/>
    </location>
</feature>
<protein>
    <submittedName>
        <fullName evidence="2">Uncharacterized protein</fullName>
    </submittedName>
</protein>
<gene>
    <name evidence="2" type="ORF">GTCCBUS3UF5_31950</name>
</gene>
<organism evidence="2 3">
    <name type="scientific">Geobacillus thermoleovorans CCB_US3_UF5</name>
    <dbReference type="NCBI Taxonomy" id="1111068"/>
    <lineage>
        <taxon>Bacteria</taxon>
        <taxon>Bacillati</taxon>
        <taxon>Bacillota</taxon>
        <taxon>Bacilli</taxon>
        <taxon>Bacillales</taxon>
        <taxon>Anoxybacillaceae</taxon>
        <taxon>Geobacillus</taxon>
        <taxon>Geobacillus thermoleovorans group</taxon>
    </lineage>
</organism>
<evidence type="ECO:0000313" key="3">
    <source>
        <dbReference type="Proteomes" id="UP000005636"/>
    </source>
</evidence>
<proteinExistence type="predicted"/>
<keyword evidence="1" id="KW-0812">Transmembrane</keyword>
<evidence type="ECO:0000256" key="1">
    <source>
        <dbReference type="SAM" id="Phobius"/>
    </source>
</evidence>